<comment type="caution">
    <text evidence="1">The sequence shown here is derived from an EMBL/GenBank/DDBJ whole genome shotgun (WGS) entry which is preliminary data.</text>
</comment>
<name>A0ACC1BBG9_9ROSI</name>
<evidence type="ECO:0000313" key="2">
    <source>
        <dbReference type="Proteomes" id="UP001164250"/>
    </source>
</evidence>
<accession>A0ACC1BBG9</accession>
<organism evidence="1 2">
    <name type="scientific">Pistacia atlantica</name>
    <dbReference type="NCBI Taxonomy" id="434234"/>
    <lineage>
        <taxon>Eukaryota</taxon>
        <taxon>Viridiplantae</taxon>
        <taxon>Streptophyta</taxon>
        <taxon>Embryophyta</taxon>
        <taxon>Tracheophyta</taxon>
        <taxon>Spermatophyta</taxon>
        <taxon>Magnoliopsida</taxon>
        <taxon>eudicotyledons</taxon>
        <taxon>Gunneridae</taxon>
        <taxon>Pentapetalae</taxon>
        <taxon>rosids</taxon>
        <taxon>malvids</taxon>
        <taxon>Sapindales</taxon>
        <taxon>Anacardiaceae</taxon>
        <taxon>Pistacia</taxon>
    </lineage>
</organism>
<evidence type="ECO:0000313" key="1">
    <source>
        <dbReference type="EMBL" id="KAJ0096261.1"/>
    </source>
</evidence>
<gene>
    <name evidence="1" type="ORF">Patl1_15529</name>
</gene>
<dbReference type="Proteomes" id="UP001164250">
    <property type="component" value="Chromosome 6"/>
</dbReference>
<proteinExistence type="predicted"/>
<protein>
    <submittedName>
        <fullName evidence="1">Uncharacterized protein</fullName>
    </submittedName>
</protein>
<dbReference type="EMBL" id="CM047902">
    <property type="protein sequence ID" value="KAJ0096261.1"/>
    <property type="molecule type" value="Genomic_DNA"/>
</dbReference>
<sequence>MSYVEGAISPATTTSSGHMETIPQVNVWLIFELDDDDEYPILKLLILASCNFDVISIPLNLHNHPPSFHCSSNHGSYIDGQASANHSWMHREKEGKTLQYSALATQARFQWTDGVRVQLLSNSLCALEVNDVDNCKI</sequence>
<keyword evidence="2" id="KW-1185">Reference proteome</keyword>
<reference evidence="2" key="1">
    <citation type="journal article" date="2023" name="G3 (Bethesda)">
        <title>Genome assembly and association tests identify interacting loci associated with vigor, precocity, and sex in interspecific pistachio rootstocks.</title>
        <authorList>
            <person name="Palmer W."/>
            <person name="Jacygrad E."/>
            <person name="Sagayaradj S."/>
            <person name="Cavanaugh K."/>
            <person name="Han R."/>
            <person name="Bertier L."/>
            <person name="Beede B."/>
            <person name="Kafkas S."/>
            <person name="Golino D."/>
            <person name="Preece J."/>
            <person name="Michelmore R."/>
        </authorList>
    </citation>
    <scope>NUCLEOTIDE SEQUENCE [LARGE SCALE GENOMIC DNA]</scope>
</reference>